<keyword evidence="1" id="KW-0472">Membrane</keyword>
<dbReference type="AlphaFoldDB" id="A0A3N4J3G9"/>
<feature type="transmembrane region" description="Helical" evidence="1">
    <location>
        <begin position="27"/>
        <end position="44"/>
    </location>
</feature>
<keyword evidence="1" id="KW-0812">Transmembrane</keyword>
<evidence type="ECO:0000256" key="1">
    <source>
        <dbReference type="SAM" id="Phobius"/>
    </source>
</evidence>
<proteinExistence type="predicted"/>
<protein>
    <submittedName>
        <fullName evidence="2">Uncharacterized protein</fullName>
    </submittedName>
</protein>
<dbReference type="Proteomes" id="UP000276215">
    <property type="component" value="Unassembled WGS sequence"/>
</dbReference>
<gene>
    <name evidence="2" type="ORF">L873DRAFT_1824511</name>
</gene>
<sequence>MYIEKPKERKNSKVTQGEEQSIMYSEVMIYASAAIVLLLDPFIISQQRLRK</sequence>
<keyword evidence="3" id="KW-1185">Reference proteome</keyword>
<evidence type="ECO:0000313" key="3">
    <source>
        <dbReference type="Proteomes" id="UP000276215"/>
    </source>
</evidence>
<name>A0A3N4J3G9_9PEZI</name>
<evidence type="ECO:0000313" key="2">
    <source>
        <dbReference type="EMBL" id="RPA88444.1"/>
    </source>
</evidence>
<accession>A0A3N4J3G9</accession>
<organism evidence="2 3">
    <name type="scientific">Choiromyces venosus 120613-1</name>
    <dbReference type="NCBI Taxonomy" id="1336337"/>
    <lineage>
        <taxon>Eukaryota</taxon>
        <taxon>Fungi</taxon>
        <taxon>Dikarya</taxon>
        <taxon>Ascomycota</taxon>
        <taxon>Pezizomycotina</taxon>
        <taxon>Pezizomycetes</taxon>
        <taxon>Pezizales</taxon>
        <taxon>Tuberaceae</taxon>
        <taxon>Choiromyces</taxon>
    </lineage>
</organism>
<reference evidence="2 3" key="1">
    <citation type="journal article" date="2018" name="Nat. Ecol. Evol.">
        <title>Pezizomycetes genomes reveal the molecular basis of ectomycorrhizal truffle lifestyle.</title>
        <authorList>
            <person name="Murat C."/>
            <person name="Payen T."/>
            <person name="Noel B."/>
            <person name="Kuo A."/>
            <person name="Morin E."/>
            <person name="Chen J."/>
            <person name="Kohler A."/>
            <person name="Krizsan K."/>
            <person name="Balestrini R."/>
            <person name="Da Silva C."/>
            <person name="Montanini B."/>
            <person name="Hainaut M."/>
            <person name="Levati E."/>
            <person name="Barry K.W."/>
            <person name="Belfiori B."/>
            <person name="Cichocki N."/>
            <person name="Clum A."/>
            <person name="Dockter R.B."/>
            <person name="Fauchery L."/>
            <person name="Guy J."/>
            <person name="Iotti M."/>
            <person name="Le Tacon F."/>
            <person name="Lindquist E.A."/>
            <person name="Lipzen A."/>
            <person name="Malagnac F."/>
            <person name="Mello A."/>
            <person name="Molinier V."/>
            <person name="Miyauchi S."/>
            <person name="Poulain J."/>
            <person name="Riccioni C."/>
            <person name="Rubini A."/>
            <person name="Sitrit Y."/>
            <person name="Splivallo R."/>
            <person name="Traeger S."/>
            <person name="Wang M."/>
            <person name="Zifcakova L."/>
            <person name="Wipf D."/>
            <person name="Zambonelli A."/>
            <person name="Paolocci F."/>
            <person name="Nowrousian M."/>
            <person name="Ottonello S."/>
            <person name="Baldrian P."/>
            <person name="Spatafora J.W."/>
            <person name="Henrissat B."/>
            <person name="Nagy L.G."/>
            <person name="Aury J.M."/>
            <person name="Wincker P."/>
            <person name="Grigoriev I.V."/>
            <person name="Bonfante P."/>
            <person name="Martin F.M."/>
        </authorList>
    </citation>
    <scope>NUCLEOTIDE SEQUENCE [LARGE SCALE GENOMIC DNA]</scope>
    <source>
        <strain evidence="2 3">120613-1</strain>
    </source>
</reference>
<dbReference type="EMBL" id="ML121006">
    <property type="protein sequence ID" value="RPA88444.1"/>
    <property type="molecule type" value="Genomic_DNA"/>
</dbReference>
<keyword evidence="1" id="KW-1133">Transmembrane helix</keyword>